<feature type="region of interest" description="Disordered" evidence="1">
    <location>
        <begin position="56"/>
        <end position="75"/>
    </location>
</feature>
<dbReference type="Proteomes" id="UP001285908">
    <property type="component" value="Unassembled WGS sequence"/>
</dbReference>
<dbReference type="GeneID" id="87872088"/>
<protein>
    <submittedName>
        <fullName evidence="2">Uncharacterized protein</fullName>
    </submittedName>
</protein>
<evidence type="ECO:0000256" key="1">
    <source>
        <dbReference type="SAM" id="MobiDB-lite"/>
    </source>
</evidence>
<name>A0AAJ0MV27_9PEZI</name>
<feature type="non-terminal residue" evidence="2">
    <location>
        <position position="1"/>
    </location>
</feature>
<dbReference type="RefSeq" id="XP_062696498.1">
    <property type="nucleotide sequence ID" value="XM_062834466.1"/>
</dbReference>
<gene>
    <name evidence="2" type="ORF">B0T23DRAFT_308262</name>
</gene>
<comment type="caution">
    <text evidence="2">The sequence shown here is derived from an EMBL/GenBank/DDBJ whole genome shotgun (WGS) entry which is preliminary data.</text>
</comment>
<organism evidence="2 3">
    <name type="scientific">Neurospora hispaniola</name>
    <dbReference type="NCBI Taxonomy" id="588809"/>
    <lineage>
        <taxon>Eukaryota</taxon>
        <taxon>Fungi</taxon>
        <taxon>Dikarya</taxon>
        <taxon>Ascomycota</taxon>
        <taxon>Pezizomycotina</taxon>
        <taxon>Sordariomycetes</taxon>
        <taxon>Sordariomycetidae</taxon>
        <taxon>Sordariales</taxon>
        <taxon>Sordariaceae</taxon>
        <taxon>Neurospora</taxon>
    </lineage>
</organism>
<evidence type="ECO:0000313" key="2">
    <source>
        <dbReference type="EMBL" id="KAK3498865.1"/>
    </source>
</evidence>
<sequence length="75" mass="8102">DNGLMLVVAPSSFLGSKFLEVASGWQRLCYCGKMPIASADSPKWKTGRVRLTTLEEDLRRTREGATSHPGPPAVG</sequence>
<keyword evidence="3" id="KW-1185">Reference proteome</keyword>
<accession>A0AAJ0MV27</accession>
<feature type="compositionally biased region" description="Basic and acidic residues" evidence="1">
    <location>
        <begin position="56"/>
        <end position="65"/>
    </location>
</feature>
<dbReference type="AlphaFoldDB" id="A0AAJ0MV27"/>
<dbReference type="EMBL" id="JAULSX010000001">
    <property type="protein sequence ID" value="KAK3498865.1"/>
    <property type="molecule type" value="Genomic_DNA"/>
</dbReference>
<reference evidence="2 3" key="1">
    <citation type="journal article" date="2023" name="Mol. Phylogenet. Evol.">
        <title>Genome-scale phylogeny and comparative genomics of the fungal order Sordariales.</title>
        <authorList>
            <person name="Hensen N."/>
            <person name="Bonometti L."/>
            <person name="Westerberg I."/>
            <person name="Brannstrom I.O."/>
            <person name="Guillou S."/>
            <person name="Cros-Aarteil S."/>
            <person name="Calhoun S."/>
            <person name="Haridas S."/>
            <person name="Kuo A."/>
            <person name="Mondo S."/>
            <person name="Pangilinan J."/>
            <person name="Riley R."/>
            <person name="LaButti K."/>
            <person name="Andreopoulos B."/>
            <person name="Lipzen A."/>
            <person name="Chen C."/>
            <person name="Yan M."/>
            <person name="Daum C."/>
            <person name="Ng V."/>
            <person name="Clum A."/>
            <person name="Steindorff A."/>
            <person name="Ohm R.A."/>
            <person name="Martin F."/>
            <person name="Silar P."/>
            <person name="Natvig D.O."/>
            <person name="Lalanne C."/>
            <person name="Gautier V."/>
            <person name="Ament-Velasquez S.L."/>
            <person name="Kruys A."/>
            <person name="Hutchinson M.I."/>
            <person name="Powell A.J."/>
            <person name="Barry K."/>
            <person name="Miller A.N."/>
            <person name="Grigoriev I.V."/>
            <person name="Debuchy R."/>
            <person name="Gladieux P."/>
            <person name="Hiltunen Thoren M."/>
            <person name="Johannesson H."/>
        </authorList>
    </citation>
    <scope>NUCLEOTIDE SEQUENCE [LARGE SCALE GENOMIC DNA]</scope>
    <source>
        <strain evidence="2 3">FGSC 10403</strain>
    </source>
</reference>
<evidence type="ECO:0000313" key="3">
    <source>
        <dbReference type="Proteomes" id="UP001285908"/>
    </source>
</evidence>
<proteinExistence type="predicted"/>